<protein>
    <submittedName>
        <fullName evidence="1">Uncharacterized protein</fullName>
    </submittedName>
</protein>
<name>A0A1H4EAA5_9GAMM</name>
<reference evidence="1 2" key="1">
    <citation type="submission" date="2016-10" db="EMBL/GenBank/DDBJ databases">
        <authorList>
            <person name="de Groot N.N."/>
        </authorList>
    </citation>
    <scope>NUCLEOTIDE SEQUENCE [LARGE SCALE GENOMIC DNA]</scope>
    <source>
        <strain evidence="1 2">DSM 21228</strain>
    </source>
</reference>
<evidence type="ECO:0000313" key="2">
    <source>
        <dbReference type="Proteomes" id="UP000199397"/>
    </source>
</evidence>
<dbReference type="STRING" id="525918.SAMN05660964_02527"/>
<dbReference type="AlphaFoldDB" id="A0A1H4EAA5"/>
<gene>
    <name evidence="1" type="ORF">SAMN05660964_02527</name>
</gene>
<dbReference type="EMBL" id="FNQP01000014">
    <property type="protein sequence ID" value="SEA81757.1"/>
    <property type="molecule type" value="Genomic_DNA"/>
</dbReference>
<sequence length="175" mass="19284">MNHVQHVLLSMLLALVCYLTFQNQQLRTELAALNALQQDSAMVLTTTLAPLTAQLEAIHTVTSKLRQEADEASKKKLTAMQQRIDLYQLLSTVNQANQLRAAGKGTEAAEKLGSTKKPIWQAGDTFSAHKARLQGLMGTIDKLVTAWKNGDTTTTPDTVRKELETVLGELNNEQK</sequence>
<dbReference type="Proteomes" id="UP000199397">
    <property type="component" value="Unassembled WGS sequence"/>
</dbReference>
<dbReference type="RefSeq" id="WP_093069150.1">
    <property type="nucleotide sequence ID" value="NZ_FNQP01000014.1"/>
</dbReference>
<dbReference type="OrthoDB" id="5624589at2"/>
<accession>A0A1H4EAA5</accession>
<organism evidence="1 2">
    <name type="scientific">Thiothrix caldifontis</name>
    <dbReference type="NCBI Taxonomy" id="525918"/>
    <lineage>
        <taxon>Bacteria</taxon>
        <taxon>Pseudomonadati</taxon>
        <taxon>Pseudomonadota</taxon>
        <taxon>Gammaproteobacteria</taxon>
        <taxon>Thiotrichales</taxon>
        <taxon>Thiotrichaceae</taxon>
        <taxon>Thiothrix</taxon>
    </lineage>
</organism>
<evidence type="ECO:0000313" key="1">
    <source>
        <dbReference type="EMBL" id="SEA81757.1"/>
    </source>
</evidence>
<keyword evidence="2" id="KW-1185">Reference proteome</keyword>
<proteinExistence type="predicted"/>